<organism evidence="2 3">
    <name type="scientific">Aureobasidium namibiae CBS 147.97</name>
    <dbReference type="NCBI Taxonomy" id="1043004"/>
    <lineage>
        <taxon>Eukaryota</taxon>
        <taxon>Fungi</taxon>
        <taxon>Dikarya</taxon>
        <taxon>Ascomycota</taxon>
        <taxon>Pezizomycotina</taxon>
        <taxon>Dothideomycetes</taxon>
        <taxon>Dothideomycetidae</taxon>
        <taxon>Dothideales</taxon>
        <taxon>Saccotheciaceae</taxon>
        <taxon>Aureobasidium</taxon>
    </lineage>
</organism>
<dbReference type="Proteomes" id="UP000027730">
    <property type="component" value="Unassembled WGS sequence"/>
</dbReference>
<reference evidence="2 3" key="1">
    <citation type="journal article" date="2014" name="BMC Genomics">
        <title>Genome sequencing of four Aureobasidium pullulans varieties: biotechnological potential, stress tolerance, and description of new species.</title>
        <authorList>
            <person name="Gostin Ar C."/>
            <person name="Ohm R.A."/>
            <person name="Kogej T."/>
            <person name="Sonjak S."/>
            <person name="Turk M."/>
            <person name="Zajc J."/>
            <person name="Zalar P."/>
            <person name="Grube M."/>
            <person name="Sun H."/>
            <person name="Han J."/>
            <person name="Sharma A."/>
            <person name="Chiniquy J."/>
            <person name="Ngan C.Y."/>
            <person name="Lipzen A."/>
            <person name="Barry K."/>
            <person name="Grigoriev I.V."/>
            <person name="Gunde-Cimerman N."/>
        </authorList>
    </citation>
    <scope>NUCLEOTIDE SEQUENCE [LARGE SCALE GENOMIC DNA]</scope>
    <source>
        <strain evidence="2 3">CBS 147.97</strain>
    </source>
</reference>
<sequence length="164" mass="16829">QPDLQSCLDSCGSIPGCIGVSYTATSGSCSYKSSVLNRVGSSTSDSAILADYICPGADGTRLVDSSGSVYEILCNTFFPASSNITSSLATSDLASCSEICSGTNSCSGFTFQNGSCTLVSNRNSNDGILQMNVATAILIAKRVAQVVSSGMVPYRSTSLVRSLP</sequence>
<dbReference type="STRING" id="1043004.A0A074WYP5"/>
<feature type="domain" description="Apple" evidence="1">
    <location>
        <begin position="54"/>
        <end position="144"/>
    </location>
</feature>
<dbReference type="HOGENOM" id="CLU_1622873_0_0_1"/>
<gene>
    <name evidence="2" type="ORF">M436DRAFT_21547</name>
</gene>
<protein>
    <recommendedName>
        <fullName evidence="1">Apple domain-containing protein</fullName>
    </recommendedName>
</protein>
<dbReference type="RefSeq" id="XP_013428854.1">
    <property type="nucleotide sequence ID" value="XM_013573400.1"/>
</dbReference>
<keyword evidence="3" id="KW-1185">Reference proteome</keyword>
<evidence type="ECO:0000313" key="2">
    <source>
        <dbReference type="EMBL" id="KEQ74897.1"/>
    </source>
</evidence>
<dbReference type="EMBL" id="KL584706">
    <property type="protein sequence ID" value="KEQ74897.1"/>
    <property type="molecule type" value="Genomic_DNA"/>
</dbReference>
<feature type="non-terminal residue" evidence="2">
    <location>
        <position position="164"/>
    </location>
</feature>
<dbReference type="PROSITE" id="PS50948">
    <property type="entry name" value="PAN"/>
    <property type="match status" value="1"/>
</dbReference>
<feature type="non-terminal residue" evidence="2">
    <location>
        <position position="1"/>
    </location>
</feature>
<accession>A0A074WYP5</accession>
<evidence type="ECO:0000313" key="3">
    <source>
        <dbReference type="Proteomes" id="UP000027730"/>
    </source>
</evidence>
<dbReference type="AlphaFoldDB" id="A0A074WYP5"/>
<dbReference type="GeneID" id="25408068"/>
<name>A0A074WYP5_9PEZI</name>
<dbReference type="InterPro" id="IPR003609">
    <property type="entry name" value="Pan_app"/>
</dbReference>
<dbReference type="Gene3D" id="3.50.4.10">
    <property type="entry name" value="Hepatocyte Growth Factor"/>
    <property type="match status" value="1"/>
</dbReference>
<dbReference type="OrthoDB" id="3930142at2759"/>
<evidence type="ECO:0000259" key="1">
    <source>
        <dbReference type="PROSITE" id="PS50948"/>
    </source>
</evidence>
<proteinExistence type="predicted"/>